<feature type="compositionally biased region" description="Basic and acidic residues" evidence="2">
    <location>
        <begin position="588"/>
        <end position="600"/>
    </location>
</feature>
<feature type="compositionally biased region" description="Basic and acidic residues" evidence="2">
    <location>
        <begin position="1115"/>
        <end position="1137"/>
    </location>
</feature>
<dbReference type="PANTHER" id="PTHR12601">
    <property type="entry name" value="EUKARYOTIC TRANSLATION INITIATION FACTOR 3 SUBUNIT EIF-3"/>
    <property type="match status" value="1"/>
</dbReference>
<evidence type="ECO:0000313" key="4">
    <source>
        <dbReference type="EMBL" id="KAF3488772.1"/>
    </source>
</evidence>
<dbReference type="SUPFAM" id="SSF48452">
    <property type="entry name" value="TPR-like"/>
    <property type="match status" value="2"/>
</dbReference>
<reference evidence="4" key="1">
    <citation type="submission" date="2019-12" db="EMBL/GenBank/DDBJ databases">
        <title>Genome sequencing and annotation of Brassica cretica.</title>
        <authorList>
            <person name="Studholme D.J."/>
            <person name="Sarris P."/>
        </authorList>
    </citation>
    <scope>NUCLEOTIDE SEQUENCE</scope>
    <source>
        <strain evidence="4">PFS-109/04</strain>
        <tissue evidence="4">Leaf</tissue>
    </source>
</reference>
<dbReference type="Gene3D" id="1.25.40.10">
    <property type="entry name" value="Tetratricopeptide repeat domain"/>
    <property type="match status" value="2"/>
</dbReference>
<dbReference type="InterPro" id="IPR025697">
    <property type="entry name" value="CLU_dom"/>
</dbReference>
<gene>
    <name evidence="4" type="ORF">F2Q69_00057519</name>
</gene>
<feature type="region of interest" description="Disordered" evidence="2">
    <location>
        <begin position="583"/>
        <end position="609"/>
    </location>
</feature>
<dbReference type="CDD" id="cd15466">
    <property type="entry name" value="CLU-central"/>
    <property type="match status" value="1"/>
</dbReference>
<protein>
    <recommendedName>
        <fullName evidence="3">Clu domain-containing protein</fullName>
    </recommendedName>
</protein>
<feature type="compositionally biased region" description="Polar residues" evidence="2">
    <location>
        <begin position="1251"/>
        <end position="1267"/>
    </location>
</feature>
<sequence length="1700" mass="185617">MAPKAGKTKPHKSKGDKKKKEEKVLPTVIEISIETPDESQVTLKGISTDRILDVRKLLAVHVQTCHFTNFSLSHQVRGTRLKDSVDIVSLKPCHLTIVEEDYTEEQATAHIRRLLDIVACTTAFGSSKPPASRTSPKESGNKDAGDSDSVLSPKLKEPEKKLVVGGGGGCEASQAAEGGDKVEINMCPPTRLGQFYEFFSFSHLTPPIQYIRRSIRPSIEDKGLDDLFQIDVKVSSGKPITVVASRTGFYPAGKRQLLCHSLVELLQQISRPFDAAYDALMEAFIEHNKFGNLPYGFRANTWVVPPVVADSPSTFPSLPVEDVTWGGDGGGVGRSGKHDKRKWAKEFAILAAMPCKTSEERQVRDRKAFLLHGLFVDVSVFKAVEIIKNVVESNQLSPALAFHEQRVGDLVIRVARDDPDASAKLDRKSDGTRVLEISQEELAQRNLLKGITADESATVHDTSTLGVVVVRHCGFTAIVKVAAEFNLDGGSLPQDIDIEDQSDGGANALNVNSLRTLLHKSSTPSSIAQRSPNADSEQIRVAKSLVRKVFEDSLQKLEAEPSRNTKPIRWELGACWVQHLQNQASNKTESKNTEDAKPEPPVKGLGKQGGLLKEIKKKIDVKANKSEQGKDALANTVDNDNKSETEVQKELEKQNEEMEKMWKELVTEAAYQRLKESETGFHLKVADFGSLELSPVDGRTLTDFMHTRGLQMHSLGRVVELADKLPHVQSLCIHEMIVRAFKHILQAVVAAVENTADLAISIATCLNVLLGTPSDTESEYDEKIKWTWVETFISKRYGWDWKHEGCQELRKFSILRGLSHKATIYQQKALDINERELGLDHPDTMKSYGDLAVFYYRLQHTELALKYVNRALYLLHLTCGPSHPNTAATYINVAMMEEGLGNVHVALRYLHEAYVNRALYLLHLTCGPSHPNTAATYINVAMMEEGLGNVHVALRYLHEALKCNQRLLGADHIQTAASYHAIAIALSLMEAYSLSVQHEQTTLQILQAKLGPEDLRTQDAAAWLEYFESKALEQQEAARNGTPKPDASISSKGHLSVSDLLDYITPDTDLKARDAQRKARLKVKGRPGQSPGPVSEDNQKDDEILSPTSITGESSSDKENKSEAKPEETKVDKRDLQPQDQLTLVKQESTAQVDDDSDEGWQEAVPKNRHPSGRRTRPSLAKLNTNFMNVTQQTTKSRGKSTNFASPRTNSNELTISAGGSTSQHAKKLLKSSSLNRKQNSSNIVGEKPVNNKSPLASSPSTEQINKPTLIVSPVTPQAGKLFSYKEVALAPPGTIVKIVAEQLPEETTPPETLDAAKVAVDGPENVKAEDVVSENKQVASETEAKNAYSNEQGGVAVGGSELMSSPEDIKAEKAAAEGSPTETVISDASQGKSESVQTAEDSNGVKQQKDVSGTELKAVDGETEDLPNGDSSPKTSVVADGEKQEACEAQKEMSKKLSASAPPYTPTTIPIFGSIAVPGFNDHVGILPSPLNIPPMLPVNHVRRSTPHQSVTARVPYGPRLSGGGYNRSGNRVPRNKPSFPIIAESNGEANQFIGPRIMNPHAAEFIPSQPWVSNGYPVSPNGYLASPNGTEITQNGYPLSPVAEGPYPCNIPLQPQNGHTIPGTEMAEEKSGGEEESNKEKKGAEDEEVIAQETTETPENGHSTVGEEKTTAQEISGEKGQGGKCWGDYSDNEIEVTN</sequence>
<dbReference type="Pfam" id="PF15044">
    <property type="entry name" value="CLU_N"/>
    <property type="match status" value="1"/>
</dbReference>
<feature type="region of interest" description="Disordered" evidence="2">
    <location>
        <begin position="1074"/>
        <end position="1269"/>
    </location>
</feature>
<feature type="compositionally biased region" description="Basic and acidic residues" evidence="2">
    <location>
        <begin position="1441"/>
        <end position="1456"/>
    </location>
</feature>
<feature type="compositionally biased region" description="Basic residues" evidence="2">
    <location>
        <begin position="1167"/>
        <end position="1177"/>
    </location>
</feature>
<evidence type="ECO:0000256" key="2">
    <source>
        <dbReference type="SAM" id="MobiDB-lite"/>
    </source>
</evidence>
<feature type="compositionally biased region" description="Polar residues" evidence="2">
    <location>
        <begin position="1138"/>
        <end position="1152"/>
    </location>
</feature>
<feature type="compositionally biased region" description="Basic and acidic residues" evidence="2">
    <location>
        <begin position="135"/>
        <end position="145"/>
    </location>
</feature>
<accession>A0A8S9N4V9</accession>
<organism evidence="4 5">
    <name type="scientific">Brassica cretica</name>
    <name type="common">Mustard</name>
    <dbReference type="NCBI Taxonomy" id="69181"/>
    <lineage>
        <taxon>Eukaryota</taxon>
        <taxon>Viridiplantae</taxon>
        <taxon>Streptophyta</taxon>
        <taxon>Embryophyta</taxon>
        <taxon>Tracheophyta</taxon>
        <taxon>Spermatophyta</taxon>
        <taxon>Magnoliopsida</taxon>
        <taxon>eudicotyledons</taxon>
        <taxon>Gunneridae</taxon>
        <taxon>Pentapetalae</taxon>
        <taxon>rosids</taxon>
        <taxon>malvids</taxon>
        <taxon>Brassicales</taxon>
        <taxon>Brassicaceae</taxon>
        <taxon>Brassiceae</taxon>
        <taxon>Brassica</taxon>
    </lineage>
</organism>
<dbReference type="GO" id="GO:0005737">
    <property type="term" value="C:cytoplasm"/>
    <property type="evidence" value="ECO:0007669"/>
    <property type="project" value="TreeGrafter"/>
</dbReference>
<feature type="compositionally biased region" description="Polar residues" evidence="2">
    <location>
        <begin position="1182"/>
        <end position="1224"/>
    </location>
</feature>
<dbReference type="InterPro" id="IPR027523">
    <property type="entry name" value="CLU_prot"/>
</dbReference>
<dbReference type="FunFam" id="1.25.40.10:FF:000157">
    <property type="entry name" value="protein TSS isoform X2"/>
    <property type="match status" value="1"/>
</dbReference>
<dbReference type="InterPro" id="IPR011990">
    <property type="entry name" value="TPR-like_helical_dom_sf"/>
</dbReference>
<dbReference type="Proteomes" id="UP000712600">
    <property type="component" value="Unassembled WGS sequence"/>
</dbReference>
<evidence type="ECO:0000256" key="1">
    <source>
        <dbReference type="ARBA" id="ARBA00022490"/>
    </source>
</evidence>
<evidence type="ECO:0000313" key="5">
    <source>
        <dbReference type="Proteomes" id="UP000712600"/>
    </source>
</evidence>
<name>A0A8S9N4V9_BRACR</name>
<comment type="caution">
    <text evidence="4">The sequence shown here is derived from an EMBL/GenBank/DDBJ whole genome shotgun (WGS) entry which is preliminary data.</text>
</comment>
<feature type="compositionally biased region" description="Low complexity" evidence="2">
    <location>
        <begin position="1231"/>
        <end position="1243"/>
    </location>
</feature>
<feature type="region of interest" description="Disordered" evidence="2">
    <location>
        <begin position="1619"/>
        <end position="1700"/>
    </location>
</feature>
<dbReference type="PANTHER" id="PTHR12601:SF39">
    <property type="entry name" value="PROTEIN REDUCED CHLOROPLAST COVERAGE 2"/>
    <property type="match status" value="1"/>
</dbReference>
<feature type="region of interest" description="Disordered" evidence="2">
    <location>
        <begin position="1"/>
        <end position="22"/>
    </location>
</feature>
<feature type="compositionally biased region" description="Polar residues" evidence="2">
    <location>
        <begin position="1381"/>
        <end position="1407"/>
    </location>
</feature>
<feature type="domain" description="Clu" evidence="3">
    <location>
        <begin position="321"/>
        <end position="591"/>
    </location>
</feature>
<keyword evidence="1" id="KW-0963">Cytoplasm</keyword>
<feature type="compositionally biased region" description="Polar residues" evidence="2">
    <location>
        <begin position="1654"/>
        <end position="1665"/>
    </location>
</feature>
<dbReference type="EMBL" id="QGKX02002183">
    <property type="protein sequence ID" value="KAF3488772.1"/>
    <property type="molecule type" value="Genomic_DNA"/>
</dbReference>
<evidence type="ECO:0000259" key="3">
    <source>
        <dbReference type="PROSITE" id="PS51823"/>
    </source>
</evidence>
<feature type="compositionally biased region" description="Basic residues" evidence="2">
    <location>
        <begin position="1"/>
        <end position="17"/>
    </location>
</feature>
<proteinExistence type="predicted"/>
<feature type="region of interest" description="Disordered" evidence="2">
    <location>
        <begin position="1325"/>
        <end position="1463"/>
    </location>
</feature>
<dbReference type="Pfam" id="PF13424">
    <property type="entry name" value="TPR_12"/>
    <property type="match status" value="2"/>
</dbReference>
<feature type="region of interest" description="Disordered" evidence="2">
    <location>
        <begin position="125"/>
        <end position="152"/>
    </location>
</feature>
<feature type="compositionally biased region" description="Basic and acidic residues" evidence="2">
    <location>
        <begin position="1629"/>
        <end position="1646"/>
    </location>
</feature>
<dbReference type="InterPro" id="IPR033646">
    <property type="entry name" value="CLU-central"/>
</dbReference>
<dbReference type="PROSITE" id="PS51823">
    <property type="entry name" value="CLU"/>
    <property type="match status" value="1"/>
</dbReference>
<feature type="region of interest" description="Disordered" evidence="2">
    <location>
        <begin position="623"/>
        <end position="655"/>
    </location>
</feature>
<feature type="compositionally biased region" description="Basic and acidic residues" evidence="2">
    <location>
        <begin position="639"/>
        <end position="655"/>
    </location>
</feature>
<feature type="region of interest" description="Disordered" evidence="2">
    <location>
        <begin position="1505"/>
        <end position="1535"/>
    </location>
</feature>
<dbReference type="InterPro" id="IPR028275">
    <property type="entry name" value="CLU_N"/>
</dbReference>
<dbReference type="Pfam" id="PF12807">
    <property type="entry name" value="eIF3_p135"/>
    <property type="match status" value="1"/>
</dbReference>